<keyword evidence="3" id="KW-0732">Signal</keyword>
<accession>A0ABV8FR41</accession>
<keyword evidence="2" id="KW-0812">Transmembrane</keyword>
<proteinExistence type="predicted"/>
<feature type="compositionally biased region" description="Basic and acidic residues" evidence="1">
    <location>
        <begin position="165"/>
        <end position="179"/>
    </location>
</feature>
<feature type="region of interest" description="Disordered" evidence="1">
    <location>
        <begin position="161"/>
        <end position="225"/>
    </location>
</feature>
<evidence type="ECO:0000256" key="3">
    <source>
        <dbReference type="SAM" id="SignalP"/>
    </source>
</evidence>
<gene>
    <name evidence="4" type="ORF">ACFOVU_21865</name>
</gene>
<evidence type="ECO:0000313" key="5">
    <source>
        <dbReference type="Proteomes" id="UP001595847"/>
    </source>
</evidence>
<dbReference type="Proteomes" id="UP001595847">
    <property type="component" value="Unassembled WGS sequence"/>
</dbReference>
<protein>
    <submittedName>
        <fullName evidence="4">Trp biosynthesis-associated membrane protein</fullName>
    </submittedName>
</protein>
<feature type="transmembrane region" description="Helical" evidence="2">
    <location>
        <begin position="60"/>
        <end position="79"/>
    </location>
</feature>
<dbReference type="InterPro" id="IPR019051">
    <property type="entry name" value="Trp_biosyn_TM_oprn/chp"/>
</dbReference>
<evidence type="ECO:0000256" key="2">
    <source>
        <dbReference type="SAM" id="Phobius"/>
    </source>
</evidence>
<keyword evidence="5" id="KW-1185">Reference proteome</keyword>
<dbReference type="InterPro" id="IPR006311">
    <property type="entry name" value="TAT_signal"/>
</dbReference>
<dbReference type="RefSeq" id="WP_378536558.1">
    <property type="nucleotide sequence ID" value="NZ_JBHSBH010000014.1"/>
</dbReference>
<sequence>MTAATPRPGRRGFAAALAATAAGAAALAAASGRTWATGVIEVAGPTAPAPVELTGADLAPAASAMGIAGLAALAALVAARGWPRRIIGLLMALFGCIALQSVWSGTRPAELARLAAEQATAGGRAEAPGLAAAWPALAAAGAVLLVLSGLATAVRGPSWPGMGSRYDRHSAPRTARADDPAELWKSLDSGEDPTLDPAAPDAASRPGALSAASRRSSPADSRPNA</sequence>
<feature type="transmembrane region" description="Helical" evidence="2">
    <location>
        <begin position="86"/>
        <end position="103"/>
    </location>
</feature>
<dbReference type="EMBL" id="JBHSBH010000014">
    <property type="protein sequence ID" value="MFC3998587.1"/>
    <property type="molecule type" value="Genomic_DNA"/>
</dbReference>
<evidence type="ECO:0000313" key="4">
    <source>
        <dbReference type="EMBL" id="MFC3998587.1"/>
    </source>
</evidence>
<keyword evidence="2" id="KW-0472">Membrane</keyword>
<keyword evidence="2" id="KW-1133">Transmembrane helix</keyword>
<feature type="compositionally biased region" description="Low complexity" evidence="1">
    <location>
        <begin position="196"/>
        <end position="225"/>
    </location>
</feature>
<dbReference type="PROSITE" id="PS51318">
    <property type="entry name" value="TAT"/>
    <property type="match status" value="1"/>
</dbReference>
<name>A0ABV8FR41_9ACTN</name>
<evidence type="ECO:0000256" key="1">
    <source>
        <dbReference type="SAM" id="MobiDB-lite"/>
    </source>
</evidence>
<organism evidence="4 5">
    <name type="scientific">Nocardiopsis sediminis</name>
    <dbReference type="NCBI Taxonomy" id="1778267"/>
    <lineage>
        <taxon>Bacteria</taxon>
        <taxon>Bacillati</taxon>
        <taxon>Actinomycetota</taxon>
        <taxon>Actinomycetes</taxon>
        <taxon>Streptosporangiales</taxon>
        <taxon>Nocardiopsidaceae</taxon>
        <taxon>Nocardiopsis</taxon>
    </lineage>
</organism>
<dbReference type="Pfam" id="PF09534">
    <property type="entry name" value="Trp_oprn_chp"/>
    <property type="match status" value="1"/>
</dbReference>
<feature type="transmembrane region" description="Helical" evidence="2">
    <location>
        <begin position="132"/>
        <end position="154"/>
    </location>
</feature>
<feature type="chain" id="PRO_5045337577" evidence="3">
    <location>
        <begin position="37"/>
        <end position="225"/>
    </location>
</feature>
<comment type="caution">
    <text evidence="4">The sequence shown here is derived from an EMBL/GenBank/DDBJ whole genome shotgun (WGS) entry which is preliminary data.</text>
</comment>
<reference evidence="5" key="1">
    <citation type="journal article" date="2019" name="Int. J. Syst. Evol. Microbiol.">
        <title>The Global Catalogue of Microorganisms (GCM) 10K type strain sequencing project: providing services to taxonomists for standard genome sequencing and annotation.</title>
        <authorList>
            <consortium name="The Broad Institute Genomics Platform"/>
            <consortium name="The Broad Institute Genome Sequencing Center for Infectious Disease"/>
            <person name="Wu L."/>
            <person name="Ma J."/>
        </authorList>
    </citation>
    <scope>NUCLEOTIDE SEQUENCE [LARGE SCALE GENOMIC DNA]</scope>
    <source>
        <strain evidence="5">TBRC 1826</strain>
    </source>
</reference>
<feature type="signal peptide" evidence="3">
    <location>
        <begin position="1"/>
        <end position="36"/>
    </location>
</feature>